<sequence length="208" mass="23926">MAEEPNMIEIESTGNRTLDMYLTSLPAFLKAILDVIPQLDEKSQDILWDAIGATCFHVNRKIREKESGPYPTDLTMEEAVAFLNKNEQSRENLKREFYKEVDGKQALVREREYHASWDGSKFEADSGIGRLYGNICTCLLKSCGLVEMNENLCQKCQQAMYAEAIRFLTDGKQPEYVYFESPENVCNGCDLCRAVFYYPPEKQEHVDF</sequence>
<dbReference type="EMBL" id="LOJF01000001">
    <property type="protein sequence ID" value="KUH59385.1"/>
    <property type="molecule type" value="Genomic_DNA"/>
</dbReference>
<evidence type="ECO:0000313" key="2">
    <source>
        <dbReference type="Proteomes" id="UP000054078"/>
    </source>
</evidence>
<protein>
    <submittedName>
        <fullName evidence="1">Uncharacterized protein</fullName>
    </submittedName>
</protein>
<comment type="caution">
    <text evidence="1">The sequence shown here is derived from an EMBL/GenBank/DDBJ whole genome shotgun (WGS) entry which is preliminary data.</text>
</comment>
<keyword evidence="2" id="KW-1185">Reference proteome</keyword>
<reference evidence="1 2" key="1">
    <citation type="submission" date="2015-12" db="EMBL/GenBank/DDBJ databases">
        <title>Draft Genome Sequence of Olsenella scatoligenes SK9K4T; a Producer of 3-Methylindole- (skatole) and 4-Methylphenol- (p-cresol) Isolated from Pig Feces.</title>
        <authorList>
            <person name="Li X."/>
            <person name="Borg B."/>
            <person name="Canibe N."/>
        </authorList>
    </citation>
    <scope>NUCLEOTIDE SEQUENCE [LARGE SCALE GENOMIC DNA]</scope>
    <source>
        <strain evidence="1 2">SK9K4</strain>
    </source>
</reference>
<proteinExistence type="predicted"/>
<organism evidence="1 2">
    <name type="scientific">Tractidigestivibacter scatoligenes</name>
    <name type="common">Olsenella scatoligenes</name>
    <dbReference type="NCBI Taxonomy" id="1299998"/>
    <lineage>
        <taxon>Bacteria</taxon>
        <taxon>Bacillati</taxon>
        <taxon>Actinomycetota</taxon>
        <taxon>Coriobacteriia</taxon>
        <taxon>Coriobacteriales</taxon>
        <taxon>Atopobiaceae</taxon>
        <taxon>Tractidigestivibacter</taxon>
    </lineage>
</organism>
<dbReference type="RefSeq" id="WP_059053630.1">
    <property type="nucleotide sequence ID" value="NZ_LOJF01000001.1"/>
</dbReference>
<gene>
    <name evidence="1" type="ORF">AUL39_03445</name>
</gene>
<accession>A0A100YXB0</accession>
<name>A0A100YXB0_TRASO</name>
<dbReference type="STRING" id="1299998.AUL39_03445"/>
<evidence type="ECO:0000313" key="1">
    <source>
        <dbReference type="EMBL" id="KUH59385.1"/>
    </source>
</evidence>
<dbReference type="Proteomes" id="UP000054078">
    <property type="component" value="Unassembled WGS sequence"/>
</dbReference>
<dbReference type="AlphaFoldDB" id="A0A100YXB0"/>